<dbReference type="SMART" id="SM00894">
    <property type="entry name" value="Excalibur"/>
    <property type="match status" value="1"/>
</dbReference>
<keyword evidence="4" id="KW-1185">Reference proteome</keyword>
<name>A0ABX8ZTR7_9SPHN</name>
<protein>
    <submittedName>
        <fullName evidence="3">Excalibur calcium-binding domain-containing protein</fullName>
    </submittedName>
</protein>
<proteinExistence type="predicted"/>
<evidence type="ECO:0000256" key="1">
    <source>
        <dbReference type="SAM" id="SignalP"/>
    </source>
</evidence>
<gene>
    <name evidence="3" type="ORF">K3162_12835</name>
</gene>
<evidence type="ECO:0000259" key="2">
    <source>
        <dbReference type="SMART" id="SM00894"/>
    </source>
</evidence>
<dbReference type="Proteomes" id="UP000824300">
    <property type="component" value="Chromosome"/>
</dbReference>
<dbReference type="InterPro" id="IPR008613">
    <property type="entry name" value="Excalibur_Ca-bd_domain"/>
</dbReference>
<keyword evidence="1" id="KW-0732">Signal</keyword>
<reference evidence="3 4" key="1">
    <citation type="submission" date="2021-08" db="EMBL/GenBank/DDBJ databases">
        <title>Comparative Genomics Analysis of the Genus Qipengyuania Reveals Extensive Genetic Diversity and Metabolic Versatility, Including the Description of Fifteen Novel Species.</title>
        <authorList>
            <person name="Liu Y."/>
        </authorList>
    </citation>
    <scope>NUCLEOTIDE SEQUENCE [LARGE SCALE GENOMIC DNA]</scope>
    <source>
        <strain evidence="3 4">1NDW3</strain>
    </source>
</reference>
<dbReference type="EMBL" id="CP081296">
    <property type="protein sequence ID" value="QZD92402.1"/>
    <property type="molecule type" value="Genomic_DNA"/>
</dbReference>
<organism evidence="3 4">
    <name type="scientific">Qipengyuania xiapuensis</name>
    <dbReference type="NCBI Taxonomy" id="2867236"/>
    <lineage>
        <taxon>Bacteria</taxon>
        <taxon>Pseudomonadati</taxon>
        <taxon>Pseudomonadota</taxon>
        <taxon>Alphaproteobacteria</taxon>
        <taxon>Sphingomonadales</taxon>
        <taxon>Erythrobacteraceae</taxon>
        <taxon>Qipengyuania</taxon>
    </lineage>
</organism>
<accession>A0ABX8ZTR7</accession>
<feature type="domain" description="Excalibur calcium-binding" evidence="2">
    <location>
        <begin position="64"/>
        <end position="100"/>
    </location>
</feature>
<feature type="signal peptide" evidence="1">
    <location>
        <begin position="1"/>
        <end position="20"/>
    </location>
</feature>
<dbReference type="Pfam" id="PF05901">
    <property type="entry name" value="Excalibur"/>
    <property type="match status" value="1"/>
</dbReference>
<evidence type="ECO:0000313" key="3">
    <source>
        <dbReference type="EMBL" id="QZD92402.1"/>
    </source>
</evidence>
<sequence length="107" mass="11822">MKIPGAIAMLLAGSLPGSLAAHPAEADATRCHMHKETGALHCPKRDEPEETARDYRPMQSVSVYYRNCSEAHAAGVTPIRRGEPGYRQGLDGDNDGWACERYIRTRR</sequence>
<evidence type="ECO:0000313" key="4">
    <source>
        <dbReference type="Proteomes" id="UP000824300"/>
    </source>
</evidence>
<feature type="chain" id="PRO_5047428037" evidence="1">
    <location>
        <begin position="21"/>
        <end position="107"/>
    </location>
</feature>
<dbReference type="RefSeq" id="WP_221428102.1">
    <property type="nucleotide sequence ID" value="NZ_CP081296.1"/>
</dbReference>